<reference evidence="1" key="1">
    <citation type="submission" date="2018-07" db="EMBL/GenBank/DDBJ databases">
        <authorList>
            <consortium name="GenomeTrakr network: Whole genome sequencing for foodborne pathogen traceback"/>
        </authorList>
    </citation>
    <scope>NUCLEOTIDE SEQUENCE</scope>
    <source>
        <strain evidence="1">CFSAN002014</strain>
    </source>
</reference>
<dbReference type="EMBL" id="CP074665">
    <property type="protein sequence ID" value="QWI64233.1"/>
    <property type="molecule type" value="Genomic_DNA"/>
</dbReference>
<dbReference type="Pfam" id="PF07108">
    <property type="entry name" value="PipA"/>
    <property type="match status" value="1"/>
</dbReference>
<name>A0A8E9RPE3_SALET</name>
<gene>
    <name evidence="1" type="primary">pipA</name>
    <name evidence="1" type="ORF">XB36_013510</name>
</gene>
<dbReference type="GO" id="GO:0006508">
    <property type="term" value="P:proteolysis"/>
    <property type="evidence" value="ECO:0007669"/>
    <property type="project" value="UniProtKB-KW"/>
</dbReference>
<accession>A0A8E9RPE3</accession>
<reference evidence="1" key="2">
    <citation type="submission" date="2021-05" db="EMBL/GenBank/DDBJ databases">
        <title>Whole genome PacBio Sequel sequence of Salmonella enterica subsp. enterica.</title>
        <authorList>
            <person name="Hoffmann M."/>
            <person name="Balkey M."/>
            <person name="Luo Y."/>
        </authorList>
    </citation>
    <scope>NUCLEOTIDE SEQUENCE</scope>
    <source>
        <strain evidence="1">CFSAN002014</strain>
    </source>
</reference>
<keyword evidence="1" id="KW-0645">Protease</keyword>
<proteinExistence type="predicted"/>
<organism evidence="1">
    <name type="scientific">Salmonella enterica I</name>
    <dbReference type="NCBI Taxonomy" id="59201"/>
    <lineage>
        <taxon>Bacteria</taxon>
        <taxon>Pseudomonadati</taxon>
        <taxon>Pseudomonadota</taxon>
        <taxon>Gammaproteobacteria</taxon>
        <taxon>Enterobacterales</taxon>
        <taxon>Enterobacteriaceae</taxon>
        <taxon>Salmonella</taxon>
    </lineage>
</organism>
<keyword evidence="1" id="KW-0378">Hydrolase</keyword>
<evidence type="ECO:0000313" key="1">
    <source>
        <dbReference type="EMBL" id="QWI64233.1"/>
    </source>
</evidence>
<dbReference type="AlphaFoldDB" id="A0A8E9RPE3"/>
<dbReference type="InterPro" id="IPR010777">
    <property type="entry name" value="PipA"/>
</dbReference>
<dbReference type="GO" id="GO:0008233">
    <property type="term" value="F:peptidase activity"/>
    <property type="evidence" value="ECO:0007669"/>
    <property type="project" value="UniProtKB-KW"/>
</dbReference>
<protein>
    <submittedName>
        <fullName evidence="1">Type III secretion system effector protease PipA</fullName>
    </submittedName>
</protein>
<sequence>MLPVTYRLIPQSGVSTYGLNTADTPVFPDIPEHAPNPSWLRLAHDSLAINSEFRLEPECVVEYLISGAGGIDPDTEIDDDTYNECYDELSSVLQNAYTQSETFRRLMNYAYEKELHDVEQRWLLGAGEAFETTVAQEHFKLSEGRKVICLNLDDSDDSYTEHYESNEGPQLFDTKRSFIHEVVHALTHLQDKEENHPRGPVVEYTNIILKEMGHPSPPRMAYIGKRKETKDSRSPFFREIF</sequence>